<organism evidence="2 3">
    <name type="scientific">Tegillarca granosa</name>
    <name type="common">Malaysian cockle</name>
    <name type="synonym">Anadara granosa</name>
    <dbReference type="NCBI Taxonomy" id="220873"/>
    <lineage>
        <taxon>Eukaryota</taxon>
        <taxon>Metazoa</taxon>
        <taxon>Spiralia</taxon>
        <taxon>Lophotrochozoa</taxon>
        <taxon>Mollusca</taxon>
        <taxon>Bivalvia</taxon>
        <taxon>Autobranchia</taxon>
        <taxon>Pteriomorphia</taxon>
        <taxon>Arcoida</taxon>
        <taxon>Arcoidea</taxon>
        <taxon>Arcidae</taxon>
        <taxon>Tegillarca</taxon>
    </lineage>
</organism>
<evidence type="ECO:0000313" key="3">
    <source>
        <dbReference type="Proteomes" id="UP001217089"/>
    </source>
</evidence>
<comment type="caution">
    <text evidence="2">The sequence shown here is derived from an EMBL/GenBank/DDBJ whole genome shotgun (WGS) entry which is preliminary data.</text>
</comment>
<reference evidence="2 3" key="1">
    <citation type="submission" date="2022-12" db="EMBL/GenBank/DDBJ databases">
        <title>Chromosome-level genome of Tegillarca granosa.</title>
        <authorList>
            <person name="Kim J."/>
        </authorList>
    </citation>
    <scope>NUCLEOTIDE SEQUENCE [LARGE SCALE GENOMIC DNA]</scope>
    <source>
        <strain evidence="2">Teg-2019</strain>
        <tissue evidence="2">Adductor muscle</tissue>
    </source>
</reference>
<feature type="region of interest" description="Disordered" evidence="1">
    <location>
        <begin position="77"/>
        <end position="111"/>
    </location>
</feature>
<dbReference type="Proteomes" id="UP001217089">
    <property type="component" value="Unassembled WGS sequence"/>
</dbReference>
<accession>A0ABQ9F786</accession>
<keyword evidence="3" id="KW-1185">Reference proteome</keyword>
<evidence type="ECO:0000256" key="1">
    <source>
        <dbReference type="SAM" id="MobiDB-lite"/>
    </source>
</evidence>
<protein>
    <submittedName>
        <fullName evidence="2">Uncharacterized protein</fullName>
    </submittedName>
</protein>
<proteinExistence type="predicted"/>
<feature type="compositionally biased region" description="Basic and acidic residues" evidence="1">
    <location>
        <begin position="77"/>
        <end position="93"/>
    </location>
</feature>
<dbReference type="EMBL" id="JARBDR010000415">
    <property type="protein sequence ID" value="KAJ8313184.1"/>
    <property type="molecule type" value="Genomic_DNA"/>
</dbReference>
<gene>
    <name evidence="2" type="ORF">KUTeg_009264</name>
</gene>
<evidence type="ECO:0000313" key="2">
    <source>
        <dbReference type="EMBL" id="KAJ8313184.1"/>
    </source>
</evidence>
<sequence length="111" mass="12630">MVGSAYVSDPRVWKSFYHNMIEGKFKPERYKTRQIGGGISGMYSNTPYMIPVTRHVQTEPEDKVIVGTQVTPVAANEERAKSELKDAIKEKAPHVPIKPKKRRRNCNDSNL</sequence>
<name>A0ABQ9F786_TEGGR</name>